<comment type="caution">
    <text evidence="4">The sequence shown here is derived from an EMBL/GenBank/DDBJ whole genome shotgun (WGS) entry which is preliminary data.</text>
</comment>
<evidence type="ECO:0000313" key="5">
    <source>
        <dbReference type="Proteomes" id="UP000191905"/>
    </source>
</evidence>
<evidence type="ECO:0000259" key="3">
    <source>
        <dbReference type="Pfam" id="PF23639"/>
    </source>
</evidence>
<reference evidence="4 5" key="1">
    <citation type="journal article" date="2016" name="Int. J. Syst. Evol. Microbiol.">
        <title>Pseudaminobacter manganicus sp. nov., isolated from sludge of a manganese mine.</title>
        <authorList>
            <person name="Li J."/>
            <person name="Huang J."/>
            <person name="Liao S."/>
            <person name="Wang G."/>
        </authorList>
    </citation>
    <scope>NUCLEOTIDE SEQUENCE [LARGE SCALE GENOMIC DNA]</scope>
    <source>
        <strain evidence="4 5">JH-7</strain>
    </source>
</reference>
<evidence type="ECO:0000313" key="4">
    <source>
        <dbReference type="EMBL" id="OQM76702.1"/>
    </source>
</evidence>
<dbReference type="STRING" id="1873176.BFN67_12370"/>
<evidence type="ECO:0000259" key="2">
    <source>
        <dbReference type="Pfam" id="PF13362"/>
    </source>
</evidence>
<evidence type="ECO:0000256" key="1">
    <source>
        <dbReference type="SAM" id="MobiDB-lite"/>
    </source>
</evidence>
<feature type="domain" description="Toprim" evidence="2">
    <location>
        <begin position="235"/>
        <end position="323"/>
    </location>
</feature>
<keyword evidence="5" id="KW-1185">Reference proteome</keyword>
<dbReference type="RefSeq" id="WP_080918430.1">
    <property type="nucleotide sequence ID" value="NZ_MDET01000005.1"/>
</dbReference>
<gene>
    <name evidence="4" type="ORF">BFN67_12370</name>
</gene>
<name>A0A1V8RU41_9HYPH</name>
<dbReference type="Proteomes" id="UP000191905">
    <property type="component" value="Unassembled WGS sequence"/>
</dbReference>
<protein>
    <submittedName>
        <fullName evidence="4">DNA primase</fullName>
    </submittedName>
</protein>
<feature type="domain" description="DUF7146" evidence="3">
    <location>
        <begin position="122"/>
        <end position="228"/>
    </location>
</feature>
<dbReference type="Pfam" id="PF23639">
    <property type="entry name" value="DUF7146"/>
    <property type="match status" value="1"/>
</dbReference>
<organism evidence="4 5">
    <name type="scientific">Manganibacter manganicus</name>
    <dbReference type="NCBI Taxonomy" id="1873176"/>
    <lineage>
        <taxon>Bacteria</taxon>
        <taxon>Pseudomonadati</taxon>
        <taxon>Pseudomonadota</taxon>
        <taxon>Alphaproteobacteria</taxon>
        <taxon>Hyphomicrobiales</taxon>
        <taxon>Phyllobacteriaceae</taxon>
        <taxon>Manganibacter</taxon>
    </lineage>
</organism>
<sequence length="346" mass="37160">MSRADASDLAARLAREAEAVCRHYLPAGKKSGRYWLVGDVQGSPGRSMFVRLSGPDRGKGASGKWTDAATAEHGDLLDVIRESCGLNDVRDVTEEARRFLSLPHSGPRQQPRSRQPSPVPSGSAAAARRLFAMSQPIPGSLVETYLRNRGITALHESANLRFHPTCYYRPEHGGATRQIPATIAAVTDLAGRQTGAHRTWLAADGSGKAEVETPRRAMGELLGHGVRFGASQDVLAAGEGIETVLSVRSALPGLPVLAALSAAHLAAILFPQGLRRLYVLRDRDPAGEGARQALLGRAAEVGIEALALTPRSGDFNDDLRRDGVATLRERLRLRFHPEDALRFLAA</sequence>
<proteinExistence type="predicted"/>
<dbReference type="OrthoDB" id="9811157at2"/>
<dbReference type="Pfam" id="PF13362">
    <property type="entry name" value="Toprim_3"/>
    <property type="match status" value="1"/>
</dbReference>
<feature type="compositionally biased region" description="Low complexity" evidence="1">
    <location>
        <begin position="105"/>
        <end position="125"/>
    </location>
</feature>
<dbReference type="InterPro" id="IPR055570">
    <property type="entry name" value="DUF7146"/>
</dbReference>
<feature type="region of interest" description="Disordered" evidence="1">
    <location>
        <begin position="100"/>
        <end position="125"/>
    </location>
</feature>
<dbReference type="EMBL" id="MDET01000005">
    <property type="protein sequence ID" value="OQM76702.1"/>
    <property type="molecule type" value="Genomic_DNA"/>
</dbReference>
<dbReference type="AlphaFoldDB" id="A0A1V8RU41"/>
<accession>A0A1V8RU41</accession>
<dbReference type="InterPro" id="IPR006171">
    <property type="entry name" value="TOPRIM_dom"/>
</dbReference>